<evidence type="ECO:0000259" key="3">
    <source>
        <dbReference type="Pfam" id="PF13514"/>
    </source>
</evidence>
<organism evidence="4 5">
    <name type="scientific">Cytobacillus purgationiresistens</name>
    <dbReference type="NCBI Taxonomy" id="863449"/>
    <lineage>
        <taxon>Bacteria</taxon>
        <taxon>Bacillati</taxon>
        <taxon>Bacillota</taxon>
        <taxon>Bacilli</taxon>
        <taxon>Bacillales</taxon>
        <taxon>Bacillaceae</taxon>
        <taxon>Cytobacillus</taxon>
    </lineage>
</organism>
<dbReference type="InterPro" id="IPR038734">
    <property type="entry name" value="YhaN_AAA"/>
</dbReference>
<sequence length="1000" mass="116437">MKIQAIHIYGYGKLTDVIINNLQTFQVFYGENEAGKSTIMSFIHSILFGFPTKIQTELRYEPKTGSKYGGRLTVHFHDRGTAIIERVKGKAAGDVNVLLDDGTRGGETLLNELLHDVDKQLFQSVFSFNIHGLQNVQHLKGEDLGKFLFSAAAIGTDGIVIAEQTLQKKLDERFKPNGNKPSINVQLKELQQLHNELKKAERENGDYWTKIQLKEKLENELDLLIEERTDKEGQLAEIREWEKIRSSFIQYQLLQVEAHSMETAHFPIGGLNRLDRLEAAMKPIEAQKTSIEARVHALKENIYENKPHAKTLEKENEIQAVIESIPVWERILQEKEERSIQLRSIDEELSILGEKLHIEIEEEKVRAIDTSVIHKEKVIKAVENQKKLHSKKMELDERFEEERNTLVDLEDKIEKVKSNLLTDEERTELLKKQTVYKDKKQIEQELQEIRERMIHLTNEQSRTRQEQLSNKRRDRFQFSFFTIMFACLVIWGLLNSHWFMAVIGSVGFVFSLYSILKKSPAITGDLITDELASLQEREQLRIASLSKIGLMENEDVEGLLTIDDERQSQYRHHQLLWQQSNDNYEKIIRSYEEWEVLSAEVHSEINCLGQKLNLPEHIVKSHLLEAFTFIEQVKALLREKTYLNERQILGEQKLTSINDLFNELNQLLDRKPAKIHEGAFLLRKKLKEEMEKQITQRERKEKLSELEAEWEMNHSKYLHYQQEVSALLAVTQAVSVEEFIKIGNLAEKKIALEGELQNLKLKVKMSSLTDERMKALVSIDNLSNIVMENESRLSHIEKEVPSLQRRLAETKYEITLIEDGGTYADILHTFKMKKAEFDEAAKEWATYATAKDILKRTVNRFKEEKLPKIVKAAERYFSLLTGERYKRVYLNQENGLFHIENKNGLIFEAKELSQATAEQLYISFRLGLAEIVFEKYAMPIIIDDSFVNFDQERTENVIRLFKSITGVQILFFTCQRHLMPYFSEEEVIEINHLTSMPSSF</sequence>
<gene>
    <name evidence="4" type="ORF">J2S17_000815</name>
</gene>
<name>A0ABU0ACG8_9BACI</name>
<evidence type="ECO:0000256" key="2">
    <source>
        <dbReference type="SAM" id="Phobius"/>
    </source>
</evidence>
<dbReference type="SUPFAM" id="SSF52540">
    <property type="entry name" value="P-loop containing nucleoside triphosphate hydrolases"/>
    <property type="match status" value="1"/>
</dbReference>
<keyword evidence="5" id="KW-1185">Reference proteome</keyword>
<dbReference type="Gene3D" id="3.40.50.300">
    <property type="entry name" value="P-loop containing nucleotide triphosphate hydrolases"/>
    <property type="match status" value="2"/>
</dbReference>
<evidence type="ECO:0000313" key="4">
    <source>
        <dbReference type="EMBL" id="MDQ0268946.1"/>
    </source>
</evidence>
<proteinExistence type="predicted"/>
<accession>A0ABU0ACG8</accession>
<feature type="coiled-coil region" evidence="1">
    <location>
        <begin position="742"/>
        <end position="799"/>
    </location>
</feature>
<dbReference type="RefSeq" id="WP_307472103.1">
    <property type="nucleotide sequence ID" value="NZ_JAUSUB010000002.1"/>
</dbReference>
<feature type="transmembrane region" description="Helical" evidence="2">
    <location>
        <begin position="476"/>
        <end position="493"/>
    </location>
</feature>
<evidence type="ECO:0000313" key="5">
    <source>
        <dbReference type="Proteomes" id="UP001238088"/>
    </source>
</evidence>
<dbReference type="Proteomes" id="UP001238088">
    <property type="component" value="Unassembled WGS sequence"/>
</dbReference>
<dbReference type="EMBL" id="JAUSUB010000002">
    <property type="protein sequence ID" value="MDQ0268946.1"/>
    <property type="molecule type" value="Genomic_DNA"/>
</dbReference>
<protein>
    <submittedName>
        <fullName evidence="4">Uncharacterized protein YhaN</fullName>
    </submittedName>
</protein>
<keyword evidence="2" id="KW-1133">Transmembrane helix</keyword>
<keyword evidence="2" id="KW-0812">Transmembrane</keyword>
<dbReference type="Pfam" id="PF13514">
    <property type="entry name" value="AAA_27"/>
    <property type="match status" value="1"/>
</dbReference>
<dbReference type="PANTHER" id="PTHR41259">
    <property type="entry name" value="DOUBLE-STRAND BREAK REPAIR RAD50 ATPASE, PUTATIVE-RELATED"/>
    <property type="match status" value="1"/>
</dbReference>
<feature type="domain" description="YhaN AAA" evidence="3">
    <location>
        <begin position="1"/>
        <end position="202"/>
    </location>
</feature>
<dbReference type="InterPro" id="IPR027417">
    <property type="entry name" value="P-loop_NTPase"/>
</dbReference>
<feature type="coiled-coil region" evidence="1">
    <location>
        <begin position="392"/>
        <end position="466"/>
    </location>
</feature>
<keyword evidence="2" id="KW-0472">Membrane</keyword>
<feature type="coiled-coil region" evidence="1">
    <location>
        <begin position="183"/>
        <end position="234"/>
    </location>
</feature>
<keyword evidence="1" id="KW-0175">Coiled coil</keyword>
<comment type="caution">
    <text evidence="4">The sequence shown here is derived from an EMBL/GenBank/DDBJ whole genome shotgun (WGS) entry which is preliminary data.</text>
</comment>
<reference evidence="4 5" key="1">
    <citation type="submission" date="2023-07" db="EMBL/GenBank/DDBJ databases">
        <title>Genomic Encyclopedia of Type Strains, Phase IV (KMG-IV): sequencing the most valuable type-strain genomes for metagenomic binning, comparative biology and taxonomic classification.</title>
        <authorList>
            <person name="Goeker M."/>
        </authorList>
    </citation>
    <scope>NUCLEOTIDE SEQUENCE [LARGE SCALE GENOMIC DNA]</scope>
    <source>
        <strain evidence="4 5">DSM 23494</strain>
    </source>
</reference>
<evidence type="ECO:0000256" key="1">
    <source>
        <dbReference type="SAM" id="Coils"/>
    </source>
</evidence>
<dbReference type="PANTHER" id="PTHR41259:SF1">
    <property type="entry name" value="DOUBLE-STRAND BREAK REPAIR RAD50 ATPASE, PUTATIVE-RELATED"/>
    <property type="match status" value="1"/>
</dbReference>